<accession>A0A1E5C4G8</accession>
<evidence type="ECO:0000256" key="5">
    <source>
        <dbReference type="ARBA" id="ARBA00013063"/>
    </source>
</evidence>
<dbReference type="Gene3D" id="3.20.20.70">
    <property type="entry name" value="Aldolase class I"/>
    <property type="match status" value="1"/>
</dbReference>
<dbReference type="PROSITE" id="PS00159">
    <property type="entry name" value="ALDOLASE_KDPG_KHG_1"/>
    <property type="match status" value="1"/>
</dbReference>
<dbReference type="Proteomes" id="UP000095039">
    <property type="component" value="Unassembled WGS sequence"/>
</dbReference>
<evidence type="ECO:0000256" key="3">
    <source>
        <dbReference type="ARBA" id="ARBA00006906"/>
    </source>
</evidence>
<dbReference type="InterPro" id="IPR013785">
    <property type="entry name" value="Aldolase_TIM"/>
</dbReference>
<organism evidence="9 10">
    <name type="scientific">Enterovibrio norvegicus FF-454</name>
    <dbReference type="NCBI Taxonomy" id="1185651"/>
    <lineage>
        <taxon>Bacteria</taxon>
        <taxon>Pseudomonadati</taxon>
        <taxon>Pseudomonadota</taxon>
        <taxon>Gammaproteobacteria</taxon>
        <taxon>Vibrionales</taxon>
        <taxon>Vibrionaceae</taxon>
        <taxon>Enterovibrio</taxon>
    </lineage>
</organism>
<dbReference type="RefSeq" id="WP_016958910.1">
    <property type="nucleotide sequence ID" value="NZ_AJWN02000066.1"/>
</dbReference>
<evidence type="ECO:0000313" key="9">
    <source>
        <dbReference type="EMBL" id="OEE60337.1"/>
    </source>
</evidence>
<dbReference type="Pfam" id="PF01081">
    <property type="entry name" value="Aldolase"/>
    <property type="match status" value="1"/>
</dbReference>
<reference evidence="9 10" key="1">
    <citation type="journal article" date="2012" name="Science">
        <title>Ecological populations of bacteria act as socially cohesive units of antibiotic production and resistance.</title>
        <authorList>
            <person name="Cordero O.X."/>
            <person name="Wildschutte H."/>
            <person name="Kirkup B."/>
            <person name="Proehl S."/>
            <person name="Ngo L."/>
            <person name="Hussain F."/>
            <person name="Le Roux F."/>
            <person name="Mincer T."/>
            <person name="Polz M.F."/>
        </authorList>
    </citation>
    <scope>NUCLEOTIDE SEQUENCE [LARGE SCALE GENOMIC DNA]</scope>
    <source>
        <strain evidence="9 10">FF-454</strain>
    </source>
</reference>
<evidence type="ECO:0000256" key="4">
    <source>
        <dbReference type="ARBA" id="ARBA00011233"/>
    </source>
</evidence>
<keyword evidence="10" id="KW-1185">Reference proteome</keyword>
<dbReference type="EC" id="4.1.2.14" evidence="5"/>
<comment type="similarity">
    <text evidence="3">Belongs to the KHG/KDPG aldolase family.</text>
</comment>
<comment type="pathway">
    <text evidence="2">Carbohydrate acid metabolism; 2-dehydro-3-deoxy-D-gluconate degradation; D-glyceraldehyde 3-phosphate and pyruvate from 2-dehydro-3-deoxy-D-gluconate: step 2/2.</text>
</comment>
<dbReference type="PANTHER" id="PTHR30246:SF1">
    <property type="entry name" value="2-DEHYDRO-3-DEOXY-6-PHOSPHOGALACTONATE ALDOLASE-RELATED"/>
    <property type="match status" value="1"/>
</dbReference>
<dbReference type="InterPro" id="IPR000887">
    <property type="entry name" value="Aldlse_KDPG_KHG"/>
</dbReference>
<sequence length="213" mass="22546">MSQPSSENIFSQVAKHKIVPVIQIDDIHHAKPLADALVENGLPVAEVTFRTDVAAQAIKIMRESQPDLLVGAGTVLTTKQADAALAAGAMFAVAPGLNPNIVKYCQKIGLPMVSGINNPSQIEQALALGMTFVKFFPAEASGGIAMVKALLAPYRDIQMMPTGGISPANVKDYLSIDRVACCGGTWMVPGQLMKQGDWAALSHLIREAVALVE</sequence>
<keyword evidence="8" id="KW-0119">Carbohydrate metabolism</keyword>
<proteinExistence type="inferred from homology"/>
<comment type="subunit">
    <text evidence="4">Homotrimer.</text>
</comment>
<dbReference type="CDD" id="cd00452">
    <property type="entry name" value="KDPG_aldolase"/>
    <property type="match status" value="1"/>
</dbReference>
<dbReference type="InterPro" id="IPR031338">
    <property type="entry name" value="KDPG/KHG_AS_2"/>
</dbReference>
<evidence type="ECO:0000256" key="6">
    <source>
        <dbReference type="ARBA" id="ARBA00023239"/>
    </source>
</evidence>
<name>A0A1E5C4G8_9GAMM</name>
<comment type="caution">
    <text evidence="9">The sequence shown here is derived from an EMBL/GenBank/DDBJ whole genome shotgun (WGS) entry which is preliminary data.</text>
</comment>
<keyword evidence="7" id="KW-0704">Schiff base</keyword>
<evidence type="ECO:0000313" key="10">
    <source>
        <dbReference type="Proteomes" id="UP000095039"/>
    </source>
</evidence>
<keyword evidence="6" id="KW-0456">Lyase</keyword>
<dbReference type="InterPro" id="IPR031337">
    <property type="entry name" value="KDPG/KHG_AS_1"/>
</dbReference>
<dbReference type="EMBL" id="AJWN02000066">
    <property type="protein sequence ID" value="OEE60337.1"/>
    <property type="molecule type" value="Genomic_DNA"/>
</dbReference>
<dbReference type="AlphaFoldDB" id="A0A1E5C4G8"/>
<dbReference type="PANTHER" id="PTHR30246">
    <property type="entry name" value="2-KETO-3-DEOXY-6-PHOSPHOGLUCONATE ALDOLASE"/>
    <property type="match status" value="1"/>
</dbReference>
<dbReference type="NCBIfam" id="TIGR01182">
    <property type="entry name" value="eda"/>
    <property type="match status" value="1"/>
</dbReference>
<comment type="catalytic activity">
    <reaction evidence="1">
        <text>2-dehydro-3-deoxy-6-phospho-D-gluconate = D-glyceraldehyde 3-phosphate + pyruvate</text>
        <dbReference type="Rhea" id="RHEA:17089"/>
        <dbReference type="ChEBI" id="CHEBI:15361"/>
        <dbReference type="ChEBI" id="CHEBI:57569"/>
        <dbReference type="ChEBI" id="CHEBI:59776"/>
        <dbReference type="EC" id="4.1.2.14"/>
    </reaction>
</comment>
<evidence type="ECO:0000256" key="1">
    <source>
        <dbReference type="ARBA" id="ARBA00000654"/>
    </source>
</evidence>
<evidence type="ECO:0000256" key="7">
    <source>
        <dbReference type="ARBA" id="ARBA00023270"/>
    </source>
</evidence>
<evidence type="ECO:0000256" key="8">
    <source>
        <dbReference type="ARBA" id="ARBA00023277"/>
    </source>
</evidence>
<gene>
    <name evidence="9" type="ORF">A1OK_11810</name>
</gene>
<dbReference type="NCBIfam" id="NF004325">
    <property type="entry name" value="PRK05718.1"/>
    <property type="match status" value="1"/>
</dbReference>
<dbReference type="PROSITE" id="PS00160">
    <property type="entry name" value="ALDOLASE_KDPG_KHG_2"/>
    <property type="match status" value="1"/>
</dbReference>
<evidence type="ECO:0000256" key="2">
    <source>
        <dbReference type="ARBA" id="ARBA00004736"/>
    </source>
</evidence>
<dbReference type="SUPFAM" id="SSF51569">
    <property type="entry name" value="Aldolase"/>
    <property type="match status" value="1"/>
</dbReference>
<protein>
    <recommendedName>
        <fullName evidence="5">2-dehydro-3-deoxy-phosphogluconate aldolase</fullName>
        <ecNumber evidence="5">4.1.2.14</ecNumber>
    </recommendedName>
</protein>
<dbReference type="GO" id="GO:0008675">
    <property type="term" value="F:2-dehydro-3-deoxy-phosphogluconate aldolase activity"/>
    <property type="evidence" value="ECO:0007669"/>
    <property type="project" value="UniProtKB-EC"/>
</dbReference>